<evidence type="ECO:0000313" key="1">
    <source>
        <dbReference type="EMBL" id="SVC38969.1"/>
    </source>
</evidence>
<name>A0A382LQH9_9ZZZZ</name>
<dbReference type="AlphaFoldDB" id="A0A382LQH9"/>
<feature type="non-terminal residue" evidence="1">
    <location>
        <position position="47"/>
    </location>
</feature>
<accession>A0A382LQH9</accession>
<organism evidence="1">
    <name type="scientific">marine metagenome</name>
    <dbReference type="NCBI Taxonomy" id="408172"/>
    <lineage>
        <taxon>unclassified sequences</taxon>
        <taxon>metagenomes</taxon>
        <taxon>ecological metagenomes</taxon>
    </lineage>
</organism>
<proteinExistence type="predicted"/>
<protein>
    <submittedName>
        <fullName evidence="1">Uncharacterized protein</fullName>
    </submittedName>
</protein>
<reference evidence="1" key="1">
    <citation type="submission" date="2018-05" db="EMBL/GenBank/DDBJ databases">
        <authorList>
            <person name="Lanie J.A."/>
            <person name="Ng W.-L."/>
            <person name="Kazmierczak K.M."/>
            <person name="Andrzejewski T.M."/>
            <person name="Davidsen T.M."/>
            <person name="Wayne K.J."/>
            <person name="Tettelin H."/>
            <person name="Glass J.I."/>
            <person name="Rusch D."/>
            <person name="Podicherti R."/>
            <person name="Tsui H.-C.T."/>
            <person name="Winkler M.E."/>
        </authorList>
    </citation>
    <scope>NUCLEOTIDE SEQUENCE</scope>
</reference>
<gene>
    <name evidence="1" type="ORF">METZ01_LOCUS291823</name>
</gene>
<dbReference type="EMBL" id="UINC01088598">
    <property type="protein sequence ID" value="SVC38969.1"/>
    <property type="molecule type" value="Genomic_DNA"/>
</dbReference>
<sequence>MKRFQIVLIVIPLLYWAGCGDNDNGDNEGNPVIPGRTIYIVGSDDDG</sequence>